<feature type="compositionally biased region" description="Polar residues" evidence="1">
    <location>
        <begin position="169"/>
        <end position="178"/>
    </location>
</feature>
<reference evidence="2" key="1">
    <citation type="journal article" date="2023" name="Science">
        <title>Genome structures resolve the early diversification of teleost fishes.</title>
        <authorList>
            <person name="Parey E."/>
            <person name="Louis A."/>
            <person name="Montfort J."/>
            <person name="Bouchez O."/>
            <person name="Roques C."/>
            <person name="Iampietro C."/>
            <person name="Lluch J."/>
            <person name="Castinel A."/>
            <person name="Donnadieu C."/>
            <person name="Desvignes T."/>
            <person name="Floi Bucao C."/>
            <person name="Jouanno E."/>
            <person name="Wen M."/>
            <person name="Mejri S."/>
            <person name="Dirks R."/>
            <person name="Jansen H."/>
            <person name="Henkel C."/>
            <person name="Chen W.J."/>
            <person name="Zahm M."/>
            <person name="Cabau C."/>
            <person name="Klopp C."/>
            <person name="Thompson A.W."/>
            <person name="Robinson-Rechavi M."/>
            <person name="Braasch I."/>
            <person name="Lecointre G."/>
            <person name="Bobe J."/>
            <person name="Postlethwait J.H."/>
            <person name="Berthelot C."/>
            <person name="Roest Crollius H."/>
            <person name="Guiguen Y."/>
        </authorList>
    </citation>
    <scope>NUCLEOTIDE SEQUENCE</scope>
    <source>
        <strain evidence="2">NC1722</strain>
    </source>
</reference>
<dbReference type="AlphaFoldDB" id="A0AAD7R1Q9"/>
<feature type="compositionally biased region" description="Basic and acidic residues" evidence="1">
    <location>
        <begin position="241"/>
        <end position="250"/>
    </location>
</feature>
<dbReference type="EMBL" id="JAINUG010001638">
    <property type="protein sequence ID" value="KAJ8355100.1"/>
    <property type="molecule type" value="Genomic_DNA"/>
</dbReference>
<name>A0AAD7R1Q9_9TELE</name>
<keyword evidence="3" id="KW-1185">Reference proteome</keyword>
<feature type="compositionally biased region" description="Polar residues" evidence="1">
    <location>
        <begin position="198"/>
        <end position="207"/>
    </location>
</feature>
<organism evidence="2 3">
    <name type="scientific">Aldrovandia affinis</name>
    <dbReference type="NCBI Taxonomy" id="143900"/>
    <lineage>
        <taxon>Eukaryota</taxon>
        <taxon>Metazoa</taxon>
        <taxon>Chordata</taxon>
        <taxon>Craniata</taxon>
        <taxon>Vertebrata</taxon>
        <taxon>Euteleostomi</taxon>
        <taxon>Actinopterygii</taxon>
        <taxon>Neopterygii</taxon>
        <taxon>Teleostei</taxon>
        <taxon>Notacanthiformes</taxon>
        <taxon>Halosauridae</taxon>
        <taxon>Aldrovandia</taxon>
    </lineage>
</organism>
<evidence type="ECO:0000313" key="3">
    <source>
        <dbReference type="Proteomes" id="UP001221898"/>
    </source>
</evidence>
<feature type="compositionally biased region" description="Polar residues" evidence="1">
    <location>
        <begin position="224"/>
        <end position="238"/>
    </location>
</feature>
<sequence>MRDVMKSIDTIRQEADKRMRAQQSRQSGQQCGPVELKKEVSFKAQPSPPSISSQTGQQTEKQNGDSSLTGVVMLRNALKFLDSIGQKSDKRLRAQQSGEQCGPVGLMKEEVSFKAQFGTVENNVWDKFQRRLPTQKQNGDSSLAGVVRMRDVMKSIDTIRQEADKRMRAQQSRQSGQQCGPVELKKEVSFKAQPSPPSISSQTGQQTEKQKRILSRPRQPSPPSVGSKTANKNVQIQFGSMDDKIWEQIKNRLTTQKQQPSPPSISSQTGQQTEKQVPSLR</sequence>
<comment type="caution">
    <text evidence="2">The sequence shown here is derived from an EMBL/GenBank/DDBJ whole genome shotgun (WGS) entry which is preliminary data.</text>
</comment>
<feature type="compositionally biased region" description="Polar residues" evidence="1">
    <location>
        <begin position="21"/>
        <end position="30"/>
    </location>
</feature>
<feature type="compositionally biased region" description="Low complexity" evidence="1">
    <location>
        <begin position="254"/>
        <end position="273"/>
    </location>
</feature>
<gene>
    <name evidence="2" type="ORF">AAFF_G00098090</name>
</gene>
<accession>A0AAD7R1Q9</accession>
<feature type="region of interest" description="Disordered" evidence="1">
    <location>
        <begin position="162"/>
        <end position="281"/>
    </location>
</feature>
<evidence type="ECO:0000256" key="1">
    <source>
        <dbReference type="SAM" id="MobiDB-lite"/>
    </source>
</evidence>
<feature type="compositionally biased region" description="Basic and acidic residues" evidence="1">
    <location>
        <begin position="1"/>
        <end position="19"/>
    </location>
</feature>
<dbReference type="Proteomes" id="UP001221898">
    <property type="component" value="Unassembled WGS sequence"/>
</dbReference>
<evidence type="ECO:0000313" key="2">
    <source>
        <dbReference type="EMBL" id="KAJ8355100.1"/>
    </source>
</evidence>
<protein>
    <submittedName>
        <fullName evidence="2">Uncharacterized protein</fullName>
    </submittedName>
</protein>
<proteinExistence type="predicted"/>
<feature type="region of interest" description="Disordered" evidence="1">
    <location>
        <begin position="1"/>
        <end position="68"/>
    </location>
</feature>
<feature type="compositionally biased region" description="Polar residues" evidence="1">
    <location>
        <begin position="50"/>
        <end position="68"/>
    </location>
</feature>